<sequence length="322" mass="35496">MEAAKLEVLRQFVETCKADPSILTNDPSYAFFREGLESLGVQFPLLASSSIAPSKPKSTVETEKKPEEEEEEGKEEVVESNVGVEGEVVEPDDNDPTEKMGDLRAKVTEEDGEASREAKAKPTEAVCQGRGTLCHLSLASSADTGSSSSSSATSGAASRSEVMVLGQPQPFTGHNIFEKGERSKYTQVKLPGLFKKRMKLWVNYSEMYLSVEEVKVGTATNTRNVNERLTNLFYKCNGILFELKILIAEEKEKPSAHSSVESALYTKVELPGIYGKAVKLWVKSGSVLLIGEEFKILRAAYHFKVYPDYNSLIMSFVPQSKE</sequence>
<comment type="caution">
    <text evidence="5">The sequence shown here is derived from an EMBL/GenBank/DDBJ whole genome shotgun (WGS) entry which is preliminary data.</text>
</comment>
<dbReference type="Pfam" id="PF18253">
    <property type="entry name" value="HipN"/>
    <property type="match status" value="1"/>
</dbReference>
<evidence type="ECO:0000313" key="5">
    <source>
        <dbReference type="EMBL" id="KAJ4834869.1"/>
    </source>
</evidence>
<dbReference type="AlphaFoldDB" id="A0A9Q0JB00"/>
<dbReference type="Proteomes" id="UP001141552">
    <property type="component" value="Unassembled WGS sequence"/>
</dbReference>
<dbReference type="InterPro" id="IPR034649">
    <property type="entry name" value="Hip_N"/>
</dbReference>
<dbReference type="OrthoDB" id="533763at2759"/>
<accession>A0A9Q0JB00</accession>
<keyword evidence="6" id="KW-1185">Reference proteome</keyword>
<keyword evidence="1" id="KW-0677">Repeat</keyword>
<keyword evidence="2" id="KW-0802">TPR repeat</keyword>
<feature type="domain" description="Hsp70-interacting protein N-terminal" evidence="4">
    <location>
        <begin position="3"/>
        <end position="44"/>
    </location>
</feature>
<reference evidence="5" key="2">
    <citation type="journal article" date="2023" name="Plants (Basel)">
        <title>Annotation of the Turnera subulata (Passifloraceae) Draft Genome Reveals the S-Locus Evolved after the Divergence of Turneroideae from Passifloroideae in a Stepwise Manner.</title>
        <authorList>
            <person name="Henning P.M."/>
            <person name="Roalson E.H."/>
            <person name="Mir W."/>
            <person name="McCubbin A.G."/>
            <person name="Shore J.S."/>
        </authorList>
    </citation>
    <scope>NUCLEOTIDE SEQUENCE</scope>
    <source>
        <strain evidence="5">F60SS</strain>
    </source>
</reference>
<feature type="compositionally biased region" description="Low complexity" evidence="3">
    <location>
        <begin position="140"/>
        <end position="160"/>
    </location>
</feature>
<evidence type="ECO:0000256" key="1">
    <source>
        <dbReference type="ARBA" id="ARBA00022737"/>
    </source>
</evidence>
<evidence type="ECO:0000256" key="3">
    <source>
        <dbReference type="SAM" id="MobiDB-lite"/>
    </source>
</evidence>
<dbReference type="GO" id="GO:0046983">
    <property type="term" value="F:protein dimerization activity"/>
    <property type="evidence" value="ECO:0007669"/>
    <property type="project" value="InterPro"/>
</dbReference>
<dbReference type="EMBL" id="JAKUCV010004600">
    <property type="protein sequence ID" value="KAJ4834869.1"/>
    <property type="molecule type" value="Genomic_DNA"/>
</dbReference>
<feature type="region of interest" description="Disordered" evidence="3">
    <location>
        <begin position="50"/>
        <end position="125"/>
    </location>
</feature>
<dbReference type="Gene3D" id="6.10.250.3420">
    <property type="match status" value="1"/>
</dbReference>
<dbReference type="GO" id="GO:0000118">
    <property type="term" value="C:histone deacetylase complex"/>
    <property type="evidence" value="ECO:0007669"/>
    <property type="project" value="TreeGrafter"/>
</dbReference>
<dbReference type="PANTHER" id="PTHR45883">
    <property type="entry name" value="HSC70-INTERACTING PROTEIN"/>
    <property type="match status" value="1"/>
</dbReference>
<feature type="compositionally biased region" description="Basic and acidic residues" evidence="3">
    <location>
        <begin position="58"/>
        <end position="67"/>
    </location>
</feature>
<feature type="compositionally biased region" description="Basic and acidic residues" evidence="3">
    <location>
        <begin position="96"/>
        <end position="122"/>
    </location>
</feature>
<organism evidence="5 6">
    <name type="scientific">Turnera subulata</name>
    <dbReference type="NCBI Taxonomy" id="218843"/>
    <lineage>
        <taxon>Eukaryota</taxon>
        <taxon>Viridiplantae</taxon>
        <taxon>Streptophyta</taxon>
        <taxon>Embryophyta</taxon>
        <taxon>Tracheophyta</taxon>
        <taxon>Spermatophyta</taxon>
        <taxon>Magnoliopsida</taxon>
        <taxon>eudicotyledons</taxon>
        <taxon>Gunneridae</taxon>
        <taxon>Pentapetalae</taxon>
        <taxon>rosids</taxon>
        <taxon>fabids</taxon>
        <taxon>Malpighiales</taxon>
        <taxon>Passifloraceae</taxon>
        <taxon>Turnera</taxon>
    </lineage>
</organism>
<dbReference type="PANTHER" id="PTHR45883:SF2">
    <property type="entry name" value="HSC70-INTERACTING PROTEIN"/>
    <property type="match status" value="1"/>
</dbReference>
<name>A0A9Q0JB00_9ROSI</name>
<proteinExistence type="predicted"/>
<evidence type="ECO:0000259" key="4">
    <source>
        <dbReference type="Pfam" id="PF18253"/>
    </source>
</evidence>
<feature type="region of interest" description="Disordered" evidence="3">
    <location>
        <begin position="140"/>
        <end position="161"/>
    </location>
</feature>
<evidence type="ECO:0000313" key="6">
    <source>
        <dbReference type="Proteomes" id="UP001141552"/>
    </source>
</evidence>
<dbReference type="CDD" id="cd14438">
    <property type="entry name" value="Hip_N"/>
    <property type="match status" value="1"/>
</dbReference>
<dbReference type="GO" id="GO:0030544">
    <property type="term" value="F:Hsp70 protein binding"/>
    <property type="evidence" value="ECO:0007669"/>
    <property type="project" value="TreeGrafter"/>
</dbReference>
<evidence type="ECO:0000256" key="2">
    <source>
        <dbReference type="ARBA" id="ARBA00022803"/>
    </source>
</evidence>
<protein>
    <recommendedName>
        <fullName evidence="4">Hsp70-interacting protein N-terminal domain-containing protein</fullName>
    </recommendedName>
</protein>
<reference evidence="5" key="1">
    <citation type="submission" date="2022-02" db="EMBL/GenBank/DDBJ databases">
        <authorList>
            <person name="Henning P.M."/>
            <person name="McCubbin A.G."/>
            <person name="Shore J.S."/>
        </authorList>
    </citation>
    <scope>NUCLEOTIDE SEQUENCE</scope>
    <source>
        <strain evidence="5">F60SS</strain>
        <tissue evidence="5">Leaves</tissue>
    </source>
</reference>
<gene>
    <name evidence="5" type="ORF">Tsubulata_039985</name>
</gene>